<dbReference type="PANTHER" id="PTHR43685">
    <property type="entry name" value="GLYCOSYLTRANSFERASE"/>
    <property type="match status" value="1"/>
</dbReference>
<evidence type="ECO:0000259" key="1">
    <source>
        <dbReference type="Pfam" id="PF00535"/>
    </source>
</evidence>
<dbReference type="EMBL" id="PNIQ01000962">
    <property type="protein sequence ID" value="PMP75013.1"/>
    <property type="molecule type" value="Genomic_DNA"/>
</dbReference>
<feature type="non-terminal residue" evidence="2">
    <location>
        <position position="270"/>
    </location>
</feature>
<keyword evidence="2" id="KW-0808">Transferase</keyword>
<dbReference type="InterPro" id="IPR050834">
    <property type="entry name" value="Glycosyltransf_2"/>
</dbReference>
<evidence type="ECO:0000313" key="2">
    <source>
        <dbReference type="EMBL" id="PMP75013.1"/>
    </source>
</evidence>
<dbReference type="PANTHER" id="PTHR43685:SF3">
    <property type="entry name" value="SLR2126 PROTEIN"/>
    <property type="match status" value="1"/>
</dbReference>
<dbReference type="Gene3D" id="3.90.550.10">
    <property type="entry name" value="Spore Coat Polysaccharide Biosynthesis Protein SpsA, Chain A"/>
    <property type="match status" value="1"/>
</dbReference>
<dbReference type="Pfam" id="PF00535">
    <property type="entry name" value="Glycos_transf_2"/>
    <property type="match status" value="1"/>
</dbReference>
<dbReference type="GO" id="GO:0016740">
    <property type="term" value="F:transferase activity"/>
    <property type="evidence" value="ECO:0007669"/>
    <property type="project" value="UniProtKB-KW"/>
</dbReference>
<sequence length="270" mass="30735">MKDQFPTVSVVIPTYNRCDRLQRVLTALGKQTYPHSSFEVVIVSDGSTDGTVAFCQHAQTSFHLHFIQQANAGPAAARNRGIAAARGPIILFLDDDVVPAPNLIAEHMRLHNEREQWVVLGPMLTPPDARLSPWVAWEQAMLEKQYRAMTSGIWPATARQFYTGNTSLARQLVLAAGGFDERFRRAEDIELAYRLNKLGVEFVFAPQAVGYHYADRSFTSWLATPYAYGRNDIIFGREQQVDLLGFVRREFAQRNQLTRWLVWVLLDRPR</sequence>
<dbReference type="InterPro" id="IPR029044">
    <property type="entry name" value="Nucleotide-diphossugar_trans"/>
</dbReference>
<proteinExistence type="predicted"/>
<gene>
    <name evidence="2" type="ORF">C0184_14375</name>
</gene>
<name>A0A2J6WVM8_9CHLR</name>
<organism evidence="2 3">
    <name type="scientific">Chloroflexus aggregans</name>
    <dbReference type="NCBI Taxonomy" id="152260"/>
    <lineage>
        <taxon>Bacteria</taxon>
        <taxon>Bacillati</taxon>
        <taxon>Chloroflexota</taxon>
        <taxon>Chloroflexia</taxon>
        <taxon>Chloroflexales</taxon>
        <taxon>Chloroflexineae</taxon>
        <taxon>Chloroflexaceae</taxon>
        <taxon>Chloroflexus</taxon>
    </lineage>
</organism>
<feature type="domain" description="Glycosyltransferase 2-like" evidence="1">
    <location>
        <begin position="9"/>
        <end position="135"/>
    </location>
</feature>
<dbReference type="NCBIfam" id="NF041875">
    <property type="entry name" value="EPS_EpsD"/>
    <property type="match status" value="1"/>
</dbReference>
<dbReference type="InterPro" id="IPR001173">
    <property type="entry name" value="Glyco_trans_2-like"/>
</dbReference>
<reference evidence="2 3" key="1">
    <citation type="submission" date="2018-01" db="EMBL/GenBank/DDBJ databases">
        <title>Metagenomic assembled genomes from two thermal pools in the Uzon Caldera, Kamchatka, Russia.</title>
        <authorList>
            <person name="Wilkins L."/>
            <person name="Ettinger C."/>
        </authorList>
    </citation>
    <scope>NUCLEOTIDE SEQUENCE [LARGE SCALE GENOMIC DNA]</scope>
    <source>
        <strain evidence="2">ZAV-02</strain>
    </source>
</reference>
<comment type="caution">
    <text evidence="2">The sequence shown here is derived from an EMBL/GenBank/DDBJ whole genome shotgun (WGS) entry which is preliminary data.</text>
</comment>
<protein>
    <submittedName>
        <fullName evidence="2">Glycosyl transferase</fullName>
    </submittedName>
</protein>
<dbReference type="AlphaFoldDB" id="A0A2J6WVM8"/>
<dbReference type="Proteomes" id="UP000243376">
    <property type="component" value="Unassembled WGS sequence"/>
</dbReference>
<dbReference type="SUPFAM" id="SSF53448">
    <property type="entry name" value="Nucleotide-diphospho-sugar transferases"/>
    <property type="match status" value="1"/>
</dbReference>
<accession>A0A2J6WVM8</accession>
<evidence type="ECO:0000313" key="3">
    <source>
        <dbReference type="Proteomes" id="UP000243376"/>
    </source>
</evidence>